<evidence type="ECO:0000256" key="2">
    <source>
        <dbReference type="SAM" id="SignalP"/>
    </source>
</evidence>
<gene>
    <name evidence="3" type="ORF">A3844_02875</name>
</gene>
<reference evidence="3 4" key="1">
    <citation type="submission" date="2016-03" db="EMBL/GenBank/DDBJ databases">
        <authorList>
            <person name="Sant'Anna F.H."/>
            <person name="Ambrosini A."/>
            <person name="Souza R."/>
            <person name="Bach E."/>
            <person name="Fernandes G."/>
            <person name="Balsanelli E."/>
            <person name="Baura V.A."/>
            <person name="Souza E.M."/>
            <person name="Passaglia L."/>
        </authorList>
    </citation>
    <scope>NUCLEOTIDE SEQUENCE [LARGE SCALE GENOMIC DNA]</scope>
    <source>
        <strain evidence="3 4">P26E</strain>
    </source>
</reference>
<comment type="caution">
    <text evidence="3">The sequence shown here is derived from an EMBL/GenBank/DDBJ whole genome shotgun (WGS) entry which is preliminary data.</text>
</comment>
<proteinExistence type="predicted"/>
<name>A0ABX3EV31_9BACL</name>
<keyword evidence="2" id="KW-0732">Signal</keyword>
<dbReference type="EMBL" id="LVWI01000001">
    <property type="protein sequence ID" value="OKP92071.1"/>
    <property type="molecule type" value="Genomic_DNA"/>
</dbReference>
<feature type="signal peptide" evidence="2">
    <location>
        <begin position="1"/>
        <end position="21"/>
    </location>
</feature>
<feature type="region of interest" description="Disordered" evidence="1">
    <location>
        <begin position="117"/>
        <end position="197"/>
    </location>
</feature>
<dbReference type="Proteomes" id="UP000186058">
    <property type="component" value="Unassembled WGS sequence"/>
</dbReference>
<dbReference type="PRINTS" id="PR01217">
    <property type="entry name" value="PRICHEXTENSN"/>
</dbReference>
<evidence type="ECO:0000256" key="1">
    <source>
        <dbReference type="SAM" id="MobiDB-lite"/>
    </source>
</evidence>
<feature type="chain" id="PRO_5047347855" evidence="2">
    <location>
        <begin position="22"/>
        <end position="276"/>
    </location>
</feature>
<feature type="compositionally biased region" description="Pro residues" evidence="1">
    <location>
        <begin position="125"/>
        <end position="161"/>
    </location>
</feature>
<sequence length="276" mass="30030">MKKIKLLIVFLLIFASLPVTGAFAAVTNTLYFKSMATNPGRSMVVWLDKGEFTGTIYFTDGTNQKISGNVHKTFNYTDTRQEVVNYIELEMPSDSKILNMYIAEQLNGSGTTLYSFKPDDYTLSPPTPTTPPEPSTPPTPSPTATTPPTPTPSASPIPTATPTPSATTTPSATPTATPLASATPKPTPTTTPEQPIDDRAILTITLVNGTEKEYDLPIAEVDAFLTWYDARDAGRGPGMYAIDKHTNNKGPFKKRKDYVVFDKILTYEVSEYTAGE</sequence>
<organism evidence="3 4">
    <name type="scientific">Paenibacillus helianthi</name>
    <dbReference type="NCBI Taxonomy" id="1349432"/>
    <lineage>
        <taxon>Bacteria</taxon>
        <taxon>Bacillati</taxon>
        <taxon>Bacillota</taxon>
        <taxon>Bacilli</taxon>
        <taxon>Bacillales</taxon>
        <taxon>Paenibacillaceae</taxon>
        <taxon>Paenibacillus</taxon>
    </lineage>
</organism>
<keyword evidence="4" id="KW-1185">Reference proteome</keyword>
<accession>A0ABX3EV31</accession>
<feature type="compositionally biased region" description="Low complexity" evidence="1">
    <location>
        <begin position="162"/>
        <end position="192"/>
    </location>
</feature>
<dbReference type="RefSeq" id="WP_167374620.1">
    <property type="nucleotide sequence ID" value="NZ_LVWI01000001.1"/>
</dbReference>
<evidence type="ECO:0000313" key="4">
    <source>
        <dbReference type="Proteomes" id="UP000186058"/>
    </source>
</evidence>
<protein>
    <submittedName>
        <fullName evidence="3">Uncharacterized protein</fullName>
    </submittedName>
</protein>
<evidence type="ECO:0000313" key="3">
    <source>
        <dbReference type="EMBL" id="OKP92071.1"/>
    </source>
</evidence>